<dbReference type="PRINTS" id="PR00032">
    <property type="entry name" value="HTHARAC"/>
</dbReference>
<dbReference type="PANTHER" id="PTHR11019:SF159">
    <property type="entry name" value="TRANSCRIPTIONAL REGULATOR-RELATED"/>
    <property type="match status" value="1"/>
</dbReference>
<accession>A0ABT0SH01</accession>
<comment type="caution">
    <text evidence="6">The sequence shown here is derived from an EMBL/GenBank/DDBJ whole genome shotgun (WGS) entry which is preliminary data.</text>
</comment>
<dbReference type="Pfam" id="PF12833">
    <property type="entry name" value="HTH_18"/>
    <property type="match status" value="1"/>
</dbReference>
<dbReference type="InterPro" id="IPR009057">
    <property type="entry name" value="Homeodomain-like_sf"/>
</dbReference>
<dbReference type="InterPro" id="IPR018060">
    <property type="entry name" value="HTH_AraC"/>
</dbReference>
<keyword evidence="1" id="KW-0805">Transcription regulation</keyword>
<name>A0ABT0SH01_9GAMM</name>
<evidence type="ECO:0000256" key="1">
    <source>
        <dbReference type="ARBA" id="ARBA00023015"/>
    </source>
</evidence>
<reference evidence="6 7" key="1">
    <citation type="submission" date="2021-08" db="EMBL/GenBank/DDBJ databases">
        <title>Novel members of of the genus Stenotrophomonas from differernt environment.</title>
        <authorList>
            <person name="Deng Y."/>
        </authorList>
    </citation>
    <scope>NUCLEOTIDE SEQUENCE [LARGE SCALE GENOMIC DNA]</scope>
    <source>
        <strain evidence="6 7">CPCC 101365</strain>
    </source>
</reference>
<sequence>MDNAPDPAAPPSRPLLDHAELHWFESDDGPAVFGFRLEGAHSVALEVDWHHHVRAQLVCVEQGLLTIRTLHGTWSLPAGSGGWMPPAEPHTIAAYGPLRGWGMAFATPACRDLPDAPCVIEISPLLHAMAKRLCTGKAENAPRQQRLLPVLQDEIRHAPQQRMHLPLPRDRRLRRIASQLLADPADGRSLEQWAQWAGLSPRSLTRYFREETTLSFAQWRQQARLAEALRQLSDGRSVADIAHALGFSSSSAFVTVFRRHFGLPPGRYLARAGRDAQDGAFPARGLASPPASG</sequence>
<keyword evidence="7" id="KW-1185">Reference proteome</keyword>
<dbReference type="EMBL" id="JAIKTS010000001">
    <property type="protein sequence ID" value="MCL7714275.1"/>
    <property type="molecule type" value="Genomic_DNA"/>
</dbReference>
<dbReference type="PROSITE" id="PS01124">
    <property type="entry name" value="HTH_ARAC_FAMILY_2"/>
    <property type="match status" value="1"/>
</dbReference>
<keyword evidence="4" id="KW-0804">Transcription</keyword>
<gene>
    <name evidence="6" type="ORF">K5L01_06385</name>
</gene>
<dbReference type="Gene3D" id="1.10.10.60">
    <property type="entry name" value="Homeodomain-like"/>
    <property type="match status" value="1"/>
</dbReference>
<organism evidence="6 7">
    <name type="scientific">Stenotrophomonas mori</name>
    <dbReference type="NCBI Taxonomy" id="2871096"/>
    <lineage>
        <taxon>Bacteria</taxon>
        <taxon>Pseudomonadati</taxon>
        <taxon>Pseudomonadota</taxon>
        <taxon>Gammaproteobacteria</taxon>
        <taxon>Lysobacterales</taxon>
        <taxon>Lysobacteraceae</taxon>
        <taxon>Stenotrophomonas</taxon>
    </lineage>
</organism>
<keyword evidence="3" id="KW-0010">Activator</keyword>
<dbReference type="Proteomes" id="UP001431235">
    <property type="component" value="Unassembled WGS sequence"/>
</dbReference>
<dbReference type="InterPro" id="IPR011051">
    <property type="entry name" value="RmlC_Cupin_sf"/>
</dbReference>
<dbReference type="SUPFAM" id="SSF46689">
    <property type="entry name" value="Homeodomain-like"/>
    <property type="match status" value="1"/>
</dbReference>
<dbReference type="SUPFAM" id="SSF51182">
    <property type="entry name" value="RmlC-like cupins"/>
    <property type="match status" value="1"/>
</dbReference>
<proteinExistence type="predicted"/>
<dbReference type="Pfam" id="PF02311">
    <property type="entry name" value="AraC_binding"/>
    <property type="match status" value="1"/>
</dbReference>
<feature type="domain" description="HTH araC/xylS-type" evidence="5">
    <location>
        <begin position="174"/>
        <end position="271"/>
    </location>
</feature>
<dbReference type="PROSITE" id="PS00041">
    <property type="entry name" value="HTH_ARAC_FAMILY_1"/>
    <property type="match status" value="1"/>
</dbReference>
<dbReference type="SMART" id="SM00342">
    <property type="entry name" value="HTH_ARAC"/>
    <property type="match status" value="1"/>
</dbReference>
<evidence type="ECO:0000256" key="4">
    <source>
        <dbReference type="ARBA" id="ARBA00023163"/>
    </source>
</evidence>
<evidence type="ECO:0000313" key="7">
    <source>
        <dbReference type="Proteomes" id="UP001431235"/>
    </source>
</evidence>
<evidence type="ECO:0000313" key="6">
    <source>
        <dbReference type="EMBL" id="MCL7714275.1"/>
    </source>
</evidence>
<evidence type="ECO:0000256" key="3">
    <source>
        <dbReference type="ARBA" id="ARBA00023159"/>
    </source>
</evidence>
<keyword evidence="2" id="KW-0238">DNA-binding</keyword>
<dbReference type="CDD" id="cd06124">
    <property type="entry name" value="cupin_NimR-like_N"/>
    <property type="match status" value="1"/>
</dbReference>
<evidence type="ECO:0000259" key="5">
    <source>
        <dbReference type="PROSITE" id="PS01124"/>
    </source>
</evidence>
<dbReference type="InterPro" id="IPR018062">
    <property type="entry name" value="HTH_AraC-typ_CS"/>
</dbReference>
<dbReference type="InterPro" id="IPR003313">
    <property type="entry name" value="AraC-bd"/>
</dbReference>
<dbReference type="InterPro" id="IPR020449">
    <property type="entry name" value="Tscrpt_reg_AraC-type_HTH"/>
</dbReference>
<dbReference type="RefSeq" id="WP_250062956.1">
    <property type="nucleotide sequence ID" value="NZ_JAIKTS010000001.1"/>
</dbReference>
<protein>
    <submittedName>
        <fullName evidence="6">Helix-turn-helix transcriptional regulator</fullName>
    </submittedName>
</protein>
<dbReference type="PANTHER" id="PTHR11019">
    <property type="entry name" value="HTH-TYPE TRANSCRIPTIONAL REGULATOR NIMR"/>
    <property type="match status" value="1"/>
</dbReference>
<evidence type="ECO:0000256" key="2">
    <source>
        <dbReference type="ARBA" id="ARBA00023125"/>
    </source>
</evidence>